<keyword evidence="2" id="KW-1185">Reference proteome</keyword>
<organism evidence="1 2">
    <name type="scientific">Treponema phagedenis</name>
    <dbReference type="NCBI Taxonomy" id="162"/>
    <lineage>
        <taxon>Bacteria</taxon>
        <taxon>Pseudomonadati</taxon>
        <taxon>Spirochaetota</taxon>
        <taxon>Spirochaetia</taxon>
        <taxon>Spirochaetales</taxon>
        <taxon>Treponemataceae</taxon>
        <taxon>Treponema</taxon>
    </lineage>
</organism>
<protein>
    <submittedName>
        <fullName evidence="1">Uncharacterized protein</fullName>
    </submittedName>
</protein>
<sequence>MLNSQIIKYVSKVCRKTQKLRLLIKTIIIEEKLKFFIKNYRFQKGRPQSVALFYRLLYQIFVPIKGYC</sequence>
<proteinExistence type="predicted"/>
<dbReference type="AlphaFoldDB" id="A0A0B7GV10"/>
<evidence type="ECO:0000313" key="1">
    <source>
        <dbReference type="EMBL" id="CEM60805.1"/>
    </source>
</evidence>
<dbReference type="Proteomes" id="UP000042527">
    <property type="component" value="Unassembled WGS sequence"/>
</dbReference>
<reference evidence="2" key="1">
    <citation type="submission" date="2015-01" db="EMBL/GenBank/DDBJ databases">
        <authorList>
            <person name="Manzoor Shahid"/>
            <person name="Zubair Saima"/>
        </authorList>
    </citation>
    <scope>NUCLEOTIDE SEQUENCE [LARGE SCALE GENOMIC DNA]</scope>
    <source>
        <strain evidence="2">V1</strain>
    </source>
</reference>
<accession>A0A0B7GV10</accession>
<dbReference type="EMBL" id="CDNC01000003">
    <property type="protein sequence ID" value="CEM60805.1"/>
    <property type="molecule type" value="Genomic_DNA"/>
</dbReference>
<evidence type="ECO:0000313" key="2">
    <source>
        <dbReference type="Proteomes" id="UP000042527"/>
    </source>
</evidence>
<gene>
    <name evidence="1" type="ORF">TPHV1_110031</name>
</gene>
<name>A0A0B7GV10_TREPH</name>